<gene>
    <name evidence="1" type="ORF">FCN18_08320</name>
</gene>
<protein>
    <recommendedName>
        <fullName evidence="3">Sulfotransferase family protein</fullName>
    </recommendedName>
</protein>
<dbReference type="InterPro" id="IPR027417">
    <property type="entry name" value="P-loop_NTPase"/>
</dbReference>
<organism evidence="1 2">
    <name type="scientific">Prauserella endophytica</name>
    <dbReference type="NCBI Taxonomy" id="1592324"/>
    <lineage>
        <taxon>Bacteria</taxon>
        <taxon>Bacillati</taxon>
        <taxon>Actinomycetota</taxon>
        <taxon>Actinomycetes</taxon>
        <taxon>Pseudonocardiales</taxon>
        <taxon>Pseudonocardiaceae</taxon>
        <taxon>Prauserella</taxon>
        <taxon>Prauserella coralliicola group</taxon>
    </lineage>
</organism>
<evidence type="ECO:0000313" key="1">
    <source>
        <dbReference type="EMBL" id="TKG72252.1"/>
    </source>
</evidence>
<sequence>MTSPTQRVYLHIGLPKTGTTSLQELLWHHREAIAEDGVLYPGHDEAAHHRAAMDVHQGRYGQWKEPGTAGSWDWIVEQARAWRGTSVISTELLAPASPAEAAVALADLDFAEVHLLCTARDLARQIPSVWQENVKTRQRTSFADFLAALREPELNDTSRLFWDYQDLPRVLRTWGAGLPPERVHVVTVPPRGAASGVLWERFASVLGLDPARFPSDVPLYNNFSLGMTETELLRRVNTALGDEMPWLRYADVVKDDFAAKVLSQLSGSTHIPLPARDHSWVAEAAQRFHDELAAAGYDVVGDLGDLLPSAPAGKAADADAAAPTDAELLATAVDALVALLRRDPPRAPAPPPPPTGVGRFRQTLLHLTEQYPQAMHARRLYWRAKAQLRR</sequence>
<dbReference type="Proteomes" id="UP000309992">
    <property type="component" value="Unassembled WGS sequence"/>
</dbReference>
<dbReference type="RefSeq" id="WP_113642105.1">
    <property type="nucleotide sequence ID" value="NZ_SWMS01000003.1"/>
</dbReference>
<keyword evidence="2" id="KW-1185">Reference proteome</keyword>
<dbReference type="SUPFAM" id="SSF52540">
    <property type="entry name" value="P-loop containing nucleoside triphosphate hydrolases"/>
    <property type="match status" value="1"/>
</dbReference>
<dbReference type="Gene3D" id="3.40.50.300">
    <property type="entry name" value="P-loop containing nucleotide triphosphate hydrolases"/>
    <property type="match status" value="1"/>
</dbReference>
<accession>A0ABY2S8U0</accession>
<comment type="caution">
    <text evidence="1">The sequence shown here is derived from an EMBL/GenBank/DDBJ whole genome shotgun (WGS) entry which is preliminary data.</text>
</comment>
<dbReference type="EMBL" id="SWMS01000003">
    <property type="protein sequence ID" value="TKG72252.1"/>
    <property type="molecule type" value="Genomic_DNA"/>
</dbReference>
<reference evidence="1 2" key="1">
    <citation type="journal article" date="2015" name="Antonie Van Leeuwenhoek">
        <title>Prauserella endophytica sp. nov., an endophytic actinobacterium isolated from Tamarix taklamakanensis.</title>
        <authorList>
            <person name="Liu J.M."/>
            <person name="Habden X."/>
            <person name="Guo L."/>
            <person name="Tuo L."/>
            <person name="Jiang Z.K."/>
            <person name="Liu S.W."/>
            <person name="Liu X.F."/>
            <person name="Chen L."/>
            <person name="Li R.F."/>
            <person name="Zhang Y.Q."/>
            <person name="Sun C.H."/>
        </authorList>
    </citation>
    <scope>NUCLEOTIDE SEQUENCE [LARGE SCALE GENOMIC DNA]</scope>
    <source>
        <strain evidence="1 2">CGMCC 4.7182</strain>
    </source>
</reference>
<evidence type="ECO:0008006" key="3">
    <source>
        <dbReference type="Google" id="ProtNLM"/>
    </source>
</evidence>
<proteinExistence type="predicted"/>
<name>A0ABY2S8U0_9PSEU</name>
<evidence type="ECO:0000313" key="2">
    <source>
        <dbReference type="Proteomes" id="UP000309992"/>
    </source>
</evidence>